<comment type="caution">
    <text evidence="2">The sequence shown here is derived from an EMBL/GenBank/DDBJ whole genome shotgun (WGS) entry which is preliminary data.</text>
</comment>
<dbReference type="GeneID" id="9807284"/>
<feature type="region of interest" description="Disordered" evidence="1">
    <location>
        <begin position="1"/>
        <end position="138"/>
    </location>
</feature>
<organism evidence="2 3">
    <name type="scientific">Caenorhabditis remanei</name>
    <name type="common">Caenorhabditis vulgaris</name>
    <dbReference type="NCBI Taxonomy" id="31234"/>
    <lineage>
        <taxon>Eukaryota</taxon>
        <taxon>Metazoa</taxon>
        <taxon>Ecdysozoa</taxon>
        <taxon>Nematoda</taxon>
        <taxon>Chromadorea</taxon>
        <taxon>Rhabditida</taxon>
        <taxon>Rhabditina</taxon>
        <taxon>Rhabditomorpha</taxon>
        <taxon>Rhabditoidea</taxon>
        <taxon>Rhabditidae</taxon>
        <taxon>Peloderinae</taxon>
        <taxon>Caenorhabditis</taxon>
    </lineage>
</organism>
<sequence length="234" mass="26934">MTKNRDMVCCGSENDDSQHSSSFLQQISKDDPSLISTSTVPSKVHQSSKTQKTTGLIQRSHSEPNQASSPSHSASLDFHSQPTIQCDRKRSKNNGLSPSKLPIPSASKIKKFRLTKRPTGTPKQRTQRKRKSMKLGDYHGNSDGIMYSKVLKLAPELRRDYELERDVGSYYYYYYLFTHARYVKVNQLKIEYKKNKKYNKKRRGSQKSSSEMSESVFLLGLLIYYFIQHSVCKK</sequence>
<proteinExistence type="predicted"/>
<feature type="compositionally biased region" description="Polar residues" evidence="1">
    <location>
        <begin position="34"/>
        <end position="84"/>
    </location>
</feature>
<evidence type="ECO:0000313" key="3">
    <source>
        <dbReference type="Proteomes" id="UP000483820"/>
    </source>
</evidence>
<protein>
    <submittedName>
        <fullName evidence="2">Uncharacterized protein</fullName>
    </submittedName>
</protein>
<dbReference type="KEGG" id="crq:GCK72_010138"/>
<evidence type="ECO:0000256" key="1">
    <source>
        <dbReference type="SAM" id="MobiDB-lite"/>
    </source>
</evidence>
<dbReference type="AlphaFoldDB" id="A0A6A5H4D9"/>
<dbReference type="RefSeq" id="XP_003106034.2">
    <property type="nucleotide sequence ID" value="XM_003105986.2"/>
</dbReference>
<dbReference type="Proteomes" id="UP000483820">
    <property type="component" value="Chromosome III"/>
</dbReference>
<dbReference type="CTD" id="9807284"/>
<dbReference type="EMBL" id="WUAV01000003">
    <property type="protein sequence ID" value="KAF1761879.1"/>
    <property type="molecule type" value="Genomic_DNA"/>
</dbReference>
<name>A0A6A5H4D9_CAERE</name>
<accession>A0A6A5H4D9</accession>
<reference evidence="2 3" key="1">
    <citation type="submission" date="2019-12" db="EMBL/GenBank/DDBJ databases">
        <title>Chromosome-level assembly of the Caenorhabditis remanei genome.</title>
        <authorList>
            <person name="Teterina A.A."/>
            <person name="Willis J.H."/>
            <person name="Phillips P.C."/>
        </authorList>
    </citation>
    <scope>NUCLEOTIDE SEQUENCE [LARGE SCALE GENOMIC DNA]</scope>
    <source>
        <strain evidence="2 3">PX506</strain>
        <tissue evidence="2">Whole organism</tissue>
    </source>
</reference>
<evidence type="ECO:0000313" key="2">
    <source>
        <dbReference type="EMBL" id="KAF1761879.1"/>
    </source>
</evidence>
<gene>
    <name evidence="2" type="ORF">GCK72_010138</name>
</gene>